<dbReference type="Proteomes" id="UP000297706">
    <property type="component" value="Unassembled WGS sequence"/>
</dbReference>
<dbReference type="AlphaFoldDB" id="A0A4Y9VR26"/>
<reference evidence="3 4" key="1">
    <citation type="submission" date="2018-02" db="EMBL/GenBank/DDBJ databases">
        <title>A novel lanthanide dependent methylotroph, Methylotenera sp. La3113.</title>
        <authorList>
            <person name="Lv H."/>
            <person name="Tani A."/>
        </authorList>
    </citation>
    <scope>NUCLEOTIDE SEQUENCE [LARGE SCALE GENOMIC DNA]</scope>
    <source>
        <strain evidence="3 4">La3113</strain>
    </source>
</reference>
<evidence type="ECO:0000313" key="4">
    <source>
        <dbReference type="Proteomes" id="UP000297706"/>
    </source>
</evidence>
<accession>A0A4Y9VR26</accession>
<sequence length="167" mass="19505">MSKPKKMSNLPQALEEKNQQDFHEVTNRIRDAIEKIRLNPKCKPTQSVLAKLALVNRGTINNRKWPLDELKKIKVNRKEANLDDVSVKHIKPNGQKDLSFEERLYLNREELRVWKVKADKEGQKVAQLEAIIKTQQAQIELLKSEARRLADIIMENKVIAIKFPYQK</sequence>
<keyword evidence="1" id="KW-0175">Coiled coil</keyword>
<protein>
    <submittedName>
        <fullName evidence="3">Uncharacterized protein</fullName>
    </submittedName>
</protein>
<evidence type="ECO:0000313" key="3">
    <source>
        <dbReference type="EMBL" id="TFW70759.1"/>
    </source>
</evidence>
<evidence type="ECO:0000256" key="1">
    <source>
        <dbReference type="SAM" id="Coils"/>
    </source>
</evidence>
<dbReference type="EMBL" id="PQVH01000011">
    <property type="protein sequence ID" value="TFW70759.1"/>
    <property type="molecule type" value="Genomic_DNA"/>
</dbReference>
<gene>
    <name evidence="3" type="ORF">C3Y98_08775</name>
</gene>
<comment type="caution">
    <text evidence="3">The sequence shown here is derived from an EMBL/GenBank/DDBJ whole genome shotgun (WGS) entry which is preliminary data.</text>
</comment>
<proteinExistence type="predicted"/>
<keyword evidence="4" id="KW-1185">Reference proteome</keyword>
<feature type="coiled-coil region" evidence="1">
    <location>
        <begin position="125"/>
        <end position="152"/>
    </location>
</feature>
<dbReference type="RefSeq" id="WP_135278222.1">
    <property type="nucleotide sequence ID" value="NZ_PQVH01000011.1"/>
</dbReference>
<dbReference type="OrthoDB" id="5898434at2"/>
<evidence type="ECO:0000256" key="2">
    <source>
        <dbReference type="SAM" id="MobiDB-lite"/>
    </source>
</evidence>
<name>A0A4Y9VR26_9PROT</name>
<feature type="region of interest" description="Disordered" evidence="2">
    <location>
        <begin position="1"/>
        <end position="21"/>
    </location>
</feature>
<organism evidence="3 4">
    <name type="scientific">Methylotenera oryzisoli</name>
    <dbReference type="NCBI Taxonomy" id="2080758"/>
    <lineage>
        <taxon>Bacteria</taxon>
        <taxon>Pseudomonadati</taxon>
        <taxon>Pseudomonadota</taxon>
        <taxon>Betaproteobacteria</taxon>
        <taxon>Nitrosomonadales</taxon>
        <taxon>Methylophilaceae</taxon>
        <taxon>Methylotenera</taxon>
    </lineage>
</organism>